<organism evidence="1 2">
    <name type="scientific">Novosphingobium barchaimii LL02</name>
    <dbReference type="NCBI Taxonomy" id="1114963"/>
    <lineage>
        <taxon>Bacteria</taxon>
        <taxon>Pseudomonadati</taxon>
        <taxon>Pseudomonadota</taxon>
        <taxon>Alphaproteobacteria</taxon>
        <taxon>Sphingomonadales</taxon>
        <taxon>Sphingomonadaceae</taxon>
        <taxon>Novosphingobium</taxon>
    </lineage>
</organism>
<dbReference type="EMBL" id="JACU01000012">
    <property type="protein sequence ID" value="KMS51438.1"/>
    <property type="molecule type" value="Genomic_DNA"/>
</dbReference>
<gene>
    <name evidence="1" type="ORF">V474_04175</name>
</gene>
<dbReference type="AlphaFoldDB" id="A0A0J7XK01"/>
<sequence length="136" mass="14957">MFAGVERHAFDREIGARVGIILAPHGGVGRCAAREIERADLGADCVHVEHVHGALLPSVSASNARQIARGPMLGFLPFDCGADEPHTFGDRGEGKRHQLVAKAGIDRDHRLIGRLRFREILFSFRIGREYLAPRGR</sequence>
<keyword evidence="2" id="KW-1185">Reference proteome</keyword>
<evidence type="ECO:0000313" key="2">
    <source>
        <dbReference type="Proteomes" id="UP000052268"/>
    </source>
</evidence>
<evidence type="ECO:0000313" key="1">
    <source>
        <dbReference type="EMBL" id="KMS51438.1"/>
    </source>
</evidence>
<dbReference type="Proteomes" id="UP000052268">
    <property type="component" value="Unassembled WGS sequence"/>
</dbReference>
<comment type="caution">
    <text evidence="1">The sequence shown here is derived from an EMBL/GenBank/DDBJ whole genome shotgun (WGS) entry which is preliminary data.</text>
</comment>
<accession>A0A0J7XK01</accession>
<protein>
    <submittedName>
        <fullName evidence="1">Uncharacterized protein</fullName>
    </submittedName>
</protein>
<name>A0A0J7XK01_9SPHN</name>
<reference evidence="1 2" key="1">
    <citation type="journal article" date="2015" name="G3 (Bethesda)">
        <title>Insights into Ongoing Evolution of the Hexachlorocyclohexane Catabolic Pathway from Comparative Genomics of Ten Sphingomonadaceae Strains.</title>
        <authorList>
            <person name="Pearce S.L."/>
            <person name="Oakeshott J.G."/>
            <person name="Pandey G."/>
        </authorList>
    </citation>
    <scope>NUCLEOTIDE SEQUENCE [LARGE SCALE GENOMIC DNA]</scope>
    <source>
        <strain evidence="1 2">LL02</strain>
    </source>
</reference>
<proteinExistence type="predicted"/>